<keyword evidence="8" id="KW-0238">DNA-binding</keyword>
<dbReference type="InterPro" id="IPR050634">
    <property type="entry name" value="DNA_Topoisomerase_II"/>
</dbReference>
<evidence type="ECO:0000256" key="1">
    <source>
        <dbReference type="ARBA" id="ARBA00000185"/>
    </source>
</evidence>
<comment type="cofactor">
    <cofactor evidence="2">
        <name>Mg(2+)</name>
        <dbReference type="ChEBI" id="CHEBI:18420"/>
    </cofactor>
</comment>
<keyword evidence="7" id="KW-0799">Topoisomerase</keyword>
<reference evidence="11 12" key="1">
    <citation type="journal article" date="2019" name="G3 (Bethesda)">
        <title>Sequencing of a Wild Apple (Malus baccata) Genome Unravels the Differences Between Cultivated and Wild Apple Species Regarding Disease Resistance and Cold Tolerance.</title>
        <authorList>
            <person name="Chen X."/>
        </authorList>
    </citation>
    <scope>NUCLEOTIDE SEQUENCE [LARGE SCALE GENOMIC DNA]</scope>
    <source>
        <strain evidence="12">cv. Shandingzi</strain>
        <tissue evidence="11">Leaves</tissue>
    </source>
</reference>
<dbReference type="AlphaFoldDB" id="A0A540LM11"/>
<dbReference type="Gene3D" id="3.40.50.670">
    <property type="match status" value="3"/>
</dbReference>
<dbReference type="InterPro" id="IPR013760">
    <property type="entry name" value="Topo_IIA-like_dom_sf"/>
</dbReference>
<keyword evidence="6" id="KW-0067">ATP-binding</keyword>
<dbReference type="PANTHER" id="PTHR10169">
    <property type="entry name" value="DNA TOPOISOMERASE/GYRASE"/>
    <property type="match status" value="1"/>
</dbReference>
<keyword evidence="4" id="KW-0479">Metal-binding</keyword>
<name>A0A540LM11_MALBA</name>
<evidence type="ECO:0000256" key="3">
    <source>
        <dbReference type="ARBA" id="ARBA00012895"/>
    </source>
</evidence>
<dbReference type="Proteomes" id="UP000315295">
    <property type="component" value="Unassembled WGS sequence"/>
</dbReference>
<dbReference type="GO" id="GO:0003677">
    <property type="term" value="F:DNA binding"/>
    <property type="evidence" value="ECO:0007669"/>
    <property type="project" value="UniProtKB-KW"/>
</dbReference>
<dbReference type="Gene3D" id="1.10.268.10">
    <property type="entry name" value="Topoisomerase, domain 3"/>
    <property type="match status" value="1"/>
</dbReference>
<dbReference type="SUPFAM" id="SSF56719">
    <property type="entry name" value="Type II DNA topoisomerase"/>
    <property type="match status" value="3"/>
</dbReference>
<comment type="catalytic activity">
    <reaction evidence="1">
        <text>ATP-dependent breakage, passage and rejoining of double-stranded DNA.</text>
        <dbReference type="EC" id="5.6.2.2"/>
    </reaction>
</comment>
<feature type="domain" description="C-terminal associated" evidence="10">
    <location>
        <begin position="22"/>
        <end position="114"/>
    </location>
</feature>
<feature type="domain" description="C-terminal associated" evidence="10">
    <location>
        <begin position="166"/>
        <end position="249"/>
    </location>
</feature>
<dbReference type="GO" id="GO:0000819">
    <property type="term" value="P:sister chromatid segregation"/>
    <property type="evidence" value="ECO:0007669"/>
    <property type="project" value="TreeGrafter"/>
</dbReference>
<dbReference type="GO" id="GO:0003918">
    <property type="term" value="F:DNA topoisomerase type II (double strand cut, ATP-hydrolyzing) activity"/>
    <property type="evidence" value="ECO:0007669"/>
    <property type="project" value="UniProtKB-EC"/>
</dbReference>
<evidence type="ECO:0000256" key="7">
    <source>
        <dbReference type="ARBA" id="ARBA00023029"/>
    </source>
</evidence>
<protein>
    <recommendedName>
        <fullName evidence="3">DNA topoisomerase (ATP-hydrolyzing)</fullName>
        <ecNumber evidence="3">5.6.2.2</ecNumber>
    </recommendedName>
</protein>
<dbReference type="EMBL" id="VIEB01000534">
    <property type="protein sequence ID" value="TQD87525.1"/>
    <property type="molecule type" value="Genomic_DNA"/>
</dbReference>
<keyword evidence="12" id="KW-1185">Reference proteome</keyword>
<dbReference type="GO" id="GO:0000712">
    <property type="term" value="P:resolution of meiotic recombination intermediates"/>
    <property type="evidence" value="ECO:0007669"/>
    <property type="project" value="TreeGrafter"/>
</dbReference>
<accession>A0A540LM11</accession>
<dbReference type="PANTHER" id="PTHR10169:SF38">
    <property type="entry name" value="DNA TOPOISOMERASE 2"/>
    <property type="match status" value="1"/>
</dbReference>
<dbReference type="InterPro" id="IPR013759">
    <property type="entry name" value="Topo_IIA_B_C"/>
</dbReference>
<dbReference type="GO" id="GO:0006265">
    <property type="term" value="P:DNA topological change"/>
    <property type="evidence" value="ECO:0007669"/>
    <property type="project" value="InterPro"/>
</dbReference>
<evidence type="ECO:0000256" key="4">
    <source>
        <dbReference type="ARBA" id="ARBA00022723"/>
    </source>
</evidence>
<feature type="domain" description="C-terminal associated" evidence="10">
    <location>
        <begin position="456"/>
        <end position="547"/>
    </location>
</feature>
<dbReference type="GO" id="GO:0005634">
    <property type="term" value="C:nucleus"/>
    <property type="evidence" value="ECO:0007669"/>
    <property type="project" value="TreeGrafter"/>
</dbReference>
<evidence type="ECO:0000256" key="5">
    <source>
        <dbReference type="ARBA" id="ARBA00022741"/>
    </source>
</evidence>
<proteinExistence type="predicted"/>
<dbReference type="Pfam" id="PF16898">
    <property type="entry name" value="TOPRIM_C"/>
    <property type="match status" value="3"/>
</dbReference>
<evidence type="ECO:0000313" key="11">
    <source>
        <dbReference type="EMBL" id="TQD87525.1"/>
    </source>
</evidence>
<sequence length="691" mass="81212">MHIIILMTTEKFNAIKKDDSQDHHSRAFYLIREFKDLREETDNVADYSIKYYKGLASCNLEEMKEYFENIEDHKKCYLWDDNVEDVITLAFSKNRVEDRRDWLAHIVPTTTVRNIANAIVGMTQNHVGDEVTFVNLFNTIKGRPLVDFVANKIAEHLAIKKDGSQDHHSRAFYSIREFKDLREETDNVADYSIKYYKGLASCNLEEMKEYFENIEDHKKCYLWDDNVEDVITLAFSKNRVEDRRDWLAQPLVDFVANKIAEQLVNIIDEKHNFNLTPDDVKKHQWILLKANISNASFDDLKETFSSPCTRSFMEFFFHFQSTPIHNFNMQIIILMTTEKFNAIKKDGSQDHHSRAFYSIREFKDLREETDNVADHSIKYYKSIVPTTTVRNIANAIVGMAQNHVGDEAIKKDGSQDHHSRAFYSIREFKDWREETNNVADYSIKYYKAIKKDDSQDHHSRAFYSIREFKDLREETDNVADYSIKYYKGLASCNLEEMKEYFENIEDHKKCYLWDDNVEDVITLAFSKNRVEDKRDWLAHIVPTTTVRNIANVIVGMAQNHVGDEEALLNKVEEEVKILELKLKFVAYMHTNKISIVKSNKDVEDNIIYVPKRKGELNDELQKKDLFLDHFKDGAPTKATKRYKFLTSIDFETLSIEGRDAIKDDRDKSKEKLYELKHESAKSLWLKDLDAL</sequence>
<organism evidence="11 12">
    <name type="scientific">Malus baccata</name>
    <name type="common">Siberian crab apple</name>
    <name type="synonym">Pyrus baccata</name>
    <dbReference type="NCBI Taxonomy" id="106549"/>
    <lineage>
        <taxon>Eukaryota</taxon>
        <taxon>Viridiplantae</taxon>
        <taxon>Streptophyta</taxon>
        <taxon>Embryophyta</taxon>
        <taxon>Tracheophyta</taxon>
        <taxon>Spermatophyta</taxon>
        <taxon>Magnoliopsida</taxon>
        <taxon>eudicotyledons</taxon>
        <taxon>Gunneridae</taxon>
        <taxon>Pentapetalae</taxon>
        <taxon>rosids</taxon>
        <taxon>fabids</taxon>
        <taxon>Rosales</taxon>
        <taxon>Rosaceae</taxon>
        <taxon>Amygdaloideae</taxon>
        <taxon>Maleae</taxon>
        <taxon>Malus</taxon>
    </lineage>
</organism>
<evidence type="ECO:0000259" key="10">
    <source>
        <dbReference type="Pfam" id="PF16898"/>
    </source>
</evidence>
<dbReference type="InterPro" id="IPR031660">
    <property type="entry name" value="TOPRIM_C"/>
</dbReference>
<evidence type="ECO:0000256" key="6">
    <source>
        <dbReference type="ARBA" id="ARBA00022840"/>
    </source>
</evidence>
<dbReference type="InterPro" id="IPR013757">
    <property type="entry name" value="Topo_IIA_A_a_sf"/>
</dbReference>
<evidence type="ECO:0000256" key="9">
    <source>
        <dbReference type="ARBA" id="ARBA00023235"/>
    </source>
</evidence>
<dbReference type="Gene3D" id="3.30.1490.30">
    <property type="match status" value="1"/>
</dbReference>
<keyword evidence="9" id="KW-0413">Isomerase</keyword>
<dbReference type="EC" id="5.6.2.2" evidence="3"/>
<gene>
    <name evidence="11" type="ORF">C1H46_026942</name>
</gene>
<dbReference type="GO" id="GO:0005524">
    <property type="term" value="F:ATP binding"/>
    <property type="evidence" value="ECO:0007669"/>
    <property type="project" value="UniProtKB-KW"/>
</dbReference>
<comment type="caution">
    <text evidence="11">The sequence shown here is derived from an EMBL/GenBank/DDBJ whole genome shotgun (WGS) entry which is preliminary data.</text>
</comment>
<evidence type="ECO:0000256" key="2">
    <source>
        <dbReference type="ARBA" id="ARBA00001946"/>
    </source>
</evidence>
<evidence type="ECO:0000313" key="12">
    <source>
        <dbReference type="Proteomes" id="UP000315295"/>
    </source>
</evidence>
<keyword evidence="5" id="KW-0547">Nucleotide-binding</keyword>
<evidence type="ECO:0000256" key="8">
    <source>
        <dbReference type="ARBA" id="ARBA00023125"/>
    </source>
</evidence>
<dbReference type="STRING" id="106549.A0A540LM11"/>
<dbReference type="GO" id="GO:0046872">
    <property type="term" value="F:metal ion binding"/>
    <property type="evidence" value="ECO:0007669"/>
    <property type="project" value="UniProtKB-KW"/>
</dbReference>